<dbReference type="Proteomes" id="UP000789405">
    <property type="component" value="Unassembled WGS sequence"/>
</dbReference>
<evidence type="ECO:0000313" key="2">
    <source>
        <dbReference type="EMBL" id="CAG8734358.1"/>
    </source>
</evidence>
<organism evidence="2 3">
    <name type="scientific">Dentiscutata erythropus</name>
    <dbReference type="NCBI Taxonomy" id="1348616"/>
    <lineage>
        <taxon>Eukaryota</taxon>
        <taxon>Fungi</taxon>
        <taxon>Fungi incertae sedis</taxon>
        <taxon>Mucoromycota</taxon>
        <taxon>Glomeromycotina</taxon>
        <taxon>Glomeromycetes</taxon>
        <taxon>Diversisporales</taxon>
        <taxon>Gigasporaceae</taxon>
        <taxon>Dentiscutata</taxon>
    </lineage>
</organism>
<accession>A0A9N9IF34</accession>
<dbReference type="AlphaFoldDB" id="A0A9N9IF34"/>
<feature type="non-terminal residue" evidence="2">
    <location>
        <position position="1"/>
    </location>
</feature>
<name>A0A9N9IF34_9GLOM</name>
<dbReference type="InterPro" id="IPR048324">
    <property type="entry name" value="ZSWIM1-3_RNaseH-like"/>
</dbReference>
<dbReference type="OrthoDB" id="2440185at2759"/>
<keyword evidence="3" id="KW-1185">Reference proteome</keyword>
<feature type="domain" description="ZSWIM1/3 RNaseH-like" evidence="1">
    <location>
        <begin position="206"/>
        <end position="275"/>
    </location>
</feature>
<evidence type="ECO:0000313" key="3">
    <source>
        <dbReference type="Proteomes" id="UP000789405"/>
    </source>
</evidence>
<dbReference type="EMBL" id="CAJVPY010012473">
    <property type="protein sequence ID" value="CAG8734358.1"/>
    <property type="molecule type" value="Genomic_DNA"/>
</dbReference>
<dbReference type="PANTHER" id="PTHR47718:SF17">
    <property type="entry name" value="PROTEIN FAR1-RELATED SEQUENCE 5-LIKE"/>
    <property type="match status" value="1"/>
</dbReference>
<protein>
    <submittedName>
        <fullName evidence="2">26635_t:CDS:1</fullName>
    </submittedName>
</protein>
<dbReference type="PANTHER" id="PTHR47718">
    <property type="entry name" value="OS01G0519700 PROTEIN"/>
    <property type="match status" value="1"/>
</dbReference>
<evidence type="ECO:0000259" key="1">
    <source>
        <dbReference type="Pfam" id="PF21056"/>
    </source>
</evidence>
<dbReference type="Pfam" id="PF21056">
    <property type="entry name" value="ZSWIM1-3_RNaseH-like"/>
    <property type="match status" value="1"/>
</dbReference>
<gene>
    <name evidence="2" type="ORF">DERYTH_LOCUS15413</name>
</gene>
<sequence>IELFDDTKPINATTYEASNELLNILNDLNDAMNEDNQSGIGYRLIFATDSPDKADYQDGIDHELIFDTDSSDEESDIFSLKIMLGQPFDTWNDAETFLNKYELEKVGSVVVRESINQRRYWIQMIRGTDNLEQQIANGDAQSIRRLLRKKFPERKIYQKGLYNSIQIAKKKSVIQVKFDASDFMRHLYSHRTENLHWFVEAKFEKDERRLCGLVWLLSEQQNLWTCYHDILFFDITSCTNKYNMMACFFVIIDNCNRTRLVATTLLEDETESSFKIQELLNKKSEYARIKEYKEQIPTIGLPTITKTYFNSLEKVVSQYLLLVMECININDIKGTQEDNYEIAKIYLADIISTIKHDQIKEI</sequence>
<comment type="caution">
    <text evidence="2">The sequence shown here is derived from an EMBL/GenBank/DDBJ whole genome shotgun (WGS) entry which is preliminary data.</text>
</comment>
<proteinExistence type="predicted"/>
<reference evidence="2" key="1">
    <citation type="submission" date="2021-06" db="EMBL/GenBank/DDBJ databases">
        <authorList>
            <person name="Kallberg Y."/>
            <person name="Tangrot J."/>
            <person name="Rosling A."/>
        </authorList>
    </citation>
    <scope>NUCLEOTIDE SEQUENCE</scope>
    <source>
        <strain evidence="2">MA453B</strain>
    </source>
</reference>